<comment type="subunit">
    <text evidence="6">Component of the lipopolysaccharide transport and assembly complex. Interacts with LptD.</text>
</comment>
<dbReference type="RefSeq" id="WP_131256786.1">
    <property type="nucleotide sequence ID" value="NZ_JBHSUS010000001.1"/>
</dbReference>
<comment type="similarity">
    <text evidence="6">Belongs to the LptE lipoprotein family.</text>
</comment>
<evidence type="ECO:0000256" key="4">
    <source>
        <dbReference type="ARBA" id="ARBA00023237"/>
    </source>
</evidence>
<keyword evidence="8" id="KW-1185">Reference proteome</keyword>
<evidence type="ECO:0000256" key="6">
    <source>
        <dbReference type="HAMAP-Rule" id="MF_01186"/>
    </source>
</evidence>
<dbReference type="Pfam" id="PF04390">
    <property type="entry name" value="LptE"/>
    <property type="match status" value="1"/>
</dbReference>
<keyword evidence="3 6" id="KW-0564">Palmitate</keyword>
<evidence type="ECO:0000313" key="8">
    <source>
        <dbReference type="Proteomes" id="UP001596364"/>
    </source>
</evidence>
<protein>
    <recommendedName>
        <fullName evidence="6">LPS-assembly lipoprotein LptE</fullName>
    </recommendedName>
</protein>
<dbReference type="PROSITE" id="PS51257">
    <property type="entry name" value="PROKAR_LIPOPROTEIN"/>
    <property type="match status" value="1"/>
</dbReference>
<evidence type="ECO:0000256" key="3">
    <source>
        <dbReference type="ARBA" id="ARBA00023139"/>
    </source>
</evidence>
<dbReference type="EMBL" id="JBHSUS010000001">
    <property type="protein sequence ID" value="MFC6439900.1"/>
    <property type="molecule type" value="Genomic_DNA"/>
</dbReference>
<dbReference type="HAMAP" id="MF_01186">
    <property type="entry name" value="LPS_assembly_LptE"/>
    <property type="match status" value="1"/>
</dbReference>
<keyword evidence="4 6" id="KW-0998">Cell outer membrane</keyword>
<dbReference type="Proteomes" id="UP001596364">
    <property type="component" value="Unassembled WGS sequence"/>
</dbReference>
<evidence type="ECO:0000256" key="1">
    <source>
        <dbReference type="ARBA" id="ARBA00022729"/>
    </source>
</evidence>
<proteinExistence type="inferred from homology"/>
<reference evidence="8" key="1">
    <citation type="journal article" date="2019" name="Int. J. Syst. Evol. Microbiol.">
        <title>The Global Catalogue of Microorganisms (GCM) 10K type strain sequencing project: providing services to taxonomists for standard genome sequencing and annotation.</title>
        <authorList>
            <consortium name="The Broad Institute Genomics Platform"/>
            <consortium name="The Broad Institute Genome Sequencing Center for Infectious Disease"/>
            <person name="Wu L."/>
            <person name="Ma J."/>
        </authorList>
    </citation>
    <scope>NUCLEOTIDE SEQUENCE [LARGE SCALE GENOMIC DNA]</scope>
    <source>
        <strain evidence="8">CGMCC 1.16031</strain>
    </source>
</reference>
<dbReference type="InterPro" id="IPR007485">
    <property type="entry name" value="LPS_assembly_LptE"/>
</dbReference>
<comment type="caution">
    <text evidence="7">The sequence shown here is derived from an EMBL/GenBank/DDBJ whole genome shotgun (WGS) entry which is preliminary data.</text>
</comment>
<gene>
    <name evidence="6 7" type="primary">lptE</name>
    <name evidence="7" type="ORF">ACFP85_07035</name>
</gene>
<evidence type="ECO:0000313" key="7">
    <source>
        <dbReference type="EMBL" id="MFC6439900.1"/>
    </source>
</evidence>
<dbReference type="Gene3D" id="3.30.160.150">
    <property type="entry name" value="Lipoprotein like domain"/>
    <property type="match status" value="1"/>
</dbReference>
<organism evidence="7 8">
    <name type="scientific">Pseudobowmanella zhangzhouensis</name>
    <dbReference type="NCBI Taxonomy" id="1537679"/>
    <lineage>
        <taxon>Bacteria</taxon>
        <taxon>Pseudomonadati</taxon>
        <taxon>Pseudomonadota</taxon>
        <taxon>Gammaproteobacteria</taxon>
        <taxon>Alteromonadales</taxon>
        <taxon>Alteromonadaceae</taxon>
    </lineage>
</organism>
<keyword evidence="2 6" id="KW-0472">Membrane</keyword>
<evidence type="ECO:0000256" key="2">
    <source>
        <dbReference type="ARBA" id="ARBA00023136"/>
    </source>
</evidence>
<keyword evidence="5 6" id="KW-0449">Lipoprotein</keyword>
<comment type="function">
    <text evidence="6">Together with LptD, is involved in the assembly of lipopolysaccharide (LPS) at the surface of the outer membrane. Required for the proper assembly of LptD. Binds LPS and may serve as the LPS recognition site at the outer membrane.</text>
</comment>
<evidence type="ECO:0000256" key="5">
    <source>
        <dbReference type="ARBA" id="ARBA00023288"/>
    </source>
</evidence>
<accession>A0ABW1XKW4</accession>
<keyword evidence="1 6" id="KW-0732">Signal</keyword>
<sequence>MRNLMRNLLLIVSLLTLTACGFHLRGSQPIPLNLQTLWLTSQDHQDPLFAVLKKRMARHEITLLEQGDEQHAQLLVNDGAVSRRLLSLFPSGQVAEYELIYTVRWSLWRPGDDSAEWFEFDILREYQDDPDQVLAKSRETALIMQEMRQQAAERIMSTLATQTR</sequence>
<dbReference type="PANTHER" id="PTHR38098">
    <property type="entry name" value="LPS-ASSEMBLY LIPOPROTEIN LPTE"/>
    <property type="match status" value="1"/>
</dbReference>
<comment type="subcellular location">
    <subcellularLocation>
        <location evidence="6">Cell outer membrane</location>
        <topology evidence="6">Lipid-anchor</topology>
    </subcellularLocation>
</comment>
<dbReference type="PANTHER" id="PTHR38098:SF1">
    <property type="entry name" value="LPS-ASSEMBLY LIPOPROTEIN LPTE"/>
    <property type="match status" value="1"/>
</dbReference>
<name>A0ABW1XKW4_9ALTE</name>